<evidence type="ECO:0000313" key="4">
    <source>
        <dbReference type="Proteomes" id="UP000199134"/>
    </source>
</evidence>
<accession>A0A1G7VRA3</accession>
<keyword evidence="3" id="KW-1185">Reference proteome</keyword>
<name>A0A1H0KTF4_9BACT</name>
<accession>A0A1H0KTF4</accession>
<reference evidence="1 4" key="2">
    <citation type="submission" date="2016-10" db="EMBL/GenBank/DDBJ databases">
        <authorList>
            <person name="de Groot N.N."/>
        </authorList>
    </citation>
    <scope>NUCLEOTIDE SEQUENCE [LARGE SCALE GENOMIC DNA]</scope>
    <source>
        <strain evidence="4">BP1-145</strain>
        <strain evidence="1">BP1-148</strain>
    </source>
</reference>
<sequence>MALMGCVCTTFTACGGDDDDNVPGQDVSGTMKYFEPCFDWGANAGHVKAYMSGWELVEGSNDYALLYTNNKNTVTVEYGFFGGNKGLSMVVVDYITANANYIKSEIERRYNMTLAKDGEESQNGETTYYGYGVIGDRTIAVLVHSTSDTVRVIYGIPD</sequence>
<protein>
    <submittedName>
        <fullName evidence="2">Uncharacterized protein</fullName>
    </submittedName>
</protein>
<dbReference type="AlphaFoldDB" id="A0A1H0KTF4"/>
<dbReference type="Proteomes" id="UP000199134">
    <property type="component" value="Unassembled WGS sequence"/>
</dbReference>
<evidence type="ECO:0000313" key="2">
    <source>
        <dbReference type="EMBL" id="SDO59247.1"/>
    </source>
</evidence>
<reference evidence="2 3" key="1">
    <citation type="submission" date="2016-10" db="EMBL/GenBank/DDBJ databases">
        <authorList>
            <person name="Varghese N."/>
            <person name="Submissions S."/>
        </authorList>
    </citation>
    <scope>NUCLEOTIDE SEQUENCE</scope>
    <source>
        <strain evidence="2">BP1-145</strain>
        <strain evidence="3">BP1-148</strain>
    </source>
</reference>
<evidence type="ECO:0000313" key="1">
    <source>
        <dbReference type="EMBL" id="SDG62352.1"/>
    </source>
</evidence>
<gene>
    <name evidence="2" type="ORF">SAMN04487900_13013</name>
    <name evidence="1" type="ORF">SAMN04487901_10692</name>
</gene>
<dbReference type="EMBL" id="FNCQ01000006">
    <property type="protein sequence ID" value="SDG62352.1"/>
    <property type="molecule type" value="Genomic_DNA"/>
</dbReference>
<dbReference type="Proteomes" id="UP000198779">
    <property type="component" value="Unassembled WGS sequence"/>
</dbReference>
<organism evidence="2 4">
    <name type="scientific">Prevotella communis</name>
    <dbReference type="NCBI Taxonomy" id="2913614"/>
    <lineage>
        <taxon>Bacteria</taxon>
        <taxon>Pseudomonadati</taxon>
        <taxon>Bacteroidota</taxon>
        <taxon>Bacteroidia</taxon>
        <taxon>Bacteroidales</taxon>
        <taxon>Prevotellaceae</taxon>
        <taxon>Prevotella</taxon>
    </lineage>
</organism>
<evidence type="ECO:0000313" key="3">
    <source>
        <dbReference type="Proteomes" id="UP000198779"/>
    </source>
</evidence>
<proteinExistence type="predicted"/>
<dbReference type="EMBL" id="FNIW01000030">
    <property type="protein sequence ID" value="SDO59247.1"/>
    <property type="molecule type" value="Genomic_DNA"/>
</dbReference>